<dbReference type="Gene3D" id="3.10.100.10">
    <property type="entry name" value="Mannose-Binding Protein A, subunit A"/>
    <property type="match status" value="1"/>
</dbReference>
<comment type="caution">
    <text evidence="1">The sequence shown here is derived from an EMBL/GenBank/DDBJ whole genome shotgun (WGS) entry which is preliminary data.</text>
</comment>
<dbReference type="InterPro" id="IPR016187">
    <property type="entry name" value="CTDL_fold"/>
</dbReference>
<sequence length="454" mass="49581">MIDMCMLNAYIMFKTQVSEPQQPSLRQFSRTVVTQLQQKFGQVTPTVLGRHSDTLPDRVKAWAYMDWHYIEHLPPTATKKEEGCVSVTSEGQYAVQDCRSSDYRFLCQVPAECPVGWKGQTGLCYLLITIPAGVAVGRVRWAQEECEDRGGSLAFPESRDVLAFLAQMAREEEEARTGAPLTAPHTILLGLNDVNRLSNFTMDGLFAPDAEVVAEAGSSEGGRHWRELRVGSASTNYTSSLHPVDISQVTATVAACQLFGPEGCWEAPPEPGHNMIRMWDNNNNTGNVAVYKCQPGYIVGRNGTTTEQWVRCLGVAEGWVPKNILDCYLAQVCLPPPYGGERSVAGGDLGSNLTFGCPTNMSTAAGNTKQILTCTQTGSIMTYVPDTFQPCDACLGAPWVVNADTDWNDTLTWLVGTVVSATCHTHHLIQPNVTSNSLACTSSGWETLYCYPGE</sequence>
<dbReference type="SUPFAM" id="SSF56436">
    <property type="entry name" value="C-type lectin-like"/>
    <property type="match status" value="1"/>
</dbReference>
<dbReference type="CDD" id="cd00037">
    <property type="entry name" value="CLECT"/>
    <property type="match status" value="1"/>
</dbReference>
<name>A0AAE1GNB0_PETCI</name>
<organism evidence="1 2">
    <name type="scientific">Petrolisthes cinctipes</name>
    <name type="common">Flat porcelain crab</name>
    <dbReference type="NCBI Taxonomy" id="88211"/>
    <lineage>
        <taxon>Eukaryota</taxon>
        <taxon>Metazoa</taxon>
        <taxon>Ecdysozoa</taxon>
        <taxon>Arthropoda</taxon>
        <taxon>Crustacea</taxon>
        <taxon>Multicrustacea</taxon>
        <taxon>Malacostraca</taxon>
        <taxon>Eumalacostraca</taxon>
        <taxon>Eucarida</taxon>
        <taxon>Decapoda</taxon>
        <taxon>Pleocyemata</taxon>
        <taxon>Anomura</taxon>
        <taxon>Galatheoidea</taxon>
        <taxon>Porcellanidae</taxon>
        <taxon>Petrolisthes</taxon>
    </lineage>
</organism>
<dbReference type="Proteomes" id="UP001286313">
    <property type="component" value="Unassembled WGS sequence"/>
</dbReference>
<protein>
    <submittedName>
        <fullName evidence="1">Uncharacterized protein</fullName>
    </submittedName>
</protein>
<dbReference type="EMBL" id="JAWQEG010000074">
    <property type="protein sequence ID" value="KAK3895001.1"/>
    <property type="molecule type" value="Genomic_DNA"/>
</dbReference>
<proteinExistence type="predicted"/>
<dbReference type="AlphaFoldDB" id="A0AAE1GNB0"/>
<dbReference type="InterPro" id="IPR016186">
    <property type="entry name" value="C-type_lectin-like/link_sf"/>
</dbReference>
<evidence type="ECO:0000313" key="2">
    <source>
        <dbReference type="Proteomes" id="UP001286313"/>
    </source>
</evidence>
<evidence type="ECO:0000313" key="1">
    <source>
        <dbReference type="EMBL" id="KAK3895001.1"/>
    </source>
</evidence>
<accession>A0AAE1GNB0</accession>
<gene>
    <name evidence="1" type="ORF">Pcinc_001294</name>
</gene>
<keyword evidence="2" id="KW-1185">Reference proteome</keyword>
<reference evidence="1" key="1">
    <citation type="submission" date="2023-10" db="EMBL/GenBank/DDBJ databases">
        <title>Genome assemblies of two species of porcelain crab, Petrolisthes cinctipes and Petrolisthes manimaculis (Anomura: Porcellanidae).</title>
        <authorList>
            <person name="Angst P."/>
        </authorList>
    </citation>
    <scope>NUCLEOTIDE SEQUENCE</scope>
    <source>
        <strain evidence="1">PB745_01</strain>
        <tissue evidence="1">Gill</tissue>
    </source>
</reference>